<dbReference type="EMBL" id="AZST01000714">
    <property type="protein sequence ID" value="KEP47534.1"/>
    <property type="molecule type" value="Genomic_DNA"/>
</dbReference>
<dbReference type="AlphaFoldDB" id="A0A074RL33"/>
<evidence type="ECO:0000256" key="2">
    <source>
        <dbReference type="ARBA" id="ARBA00022857"/>
    </source>
</evidence>
<keyword evidence="3" id="KW-0560">Oxidoreductase</keyword>
<dbReference type="OrthoDB" id="2102561at2759"/>
<evidence type="ECO:0000256" key="3">
    <source>
        <dbReference type="ARBA" id="ARBA00023002"/>
    </source>
</evidence>
<dbReference type="SUPFAM" id="SSF51735">
    <property type="entry name" value="NAD(P)-binding Rossmann-fold domains"/>
    <property type="match status" value="1"/>
</dbReference>
<dbReference type="Pfam" id="PF00106">
    <property type="entry name" value="adh_short"/>
    <property type="match status" value="1"/>
</dbReference>
<keyword evidence="2" id="KW-0521">NADP</keyword>
<dbReference type="InterPro" id="IPR020904">
    <property type="entry name" value="Sc_DH/Rdtase_CS"/>
</dbReference>
<dbReference type="GO" id="GO:0005783">
    <property type="term" value="C:endoplasmic reticulum"/>
    <property type="evidence" value="ECO:0007669"/>
    <property type="project" value="TreeGrafter"/>
</dbReference>
<dbReference type="PANTHER" id="PTHR44169:SF5">
    <property type="entry name" value="ENOYL-(ACYL CARRIER) REDUCTASE"/>
    <property type="match status" value="1"/>
</dbReference>
<accession>A0A074RL33</accession>
<name>A0A074RL33_9AGAM</name>
<dbReference type="CDD" id="cd05374">
    <property type="entry name" value="17beta-HSD-like_SDR_c"/>
    <property type="match status" value="1"/>
</dbReference>
<comment type="similarity">
    <text evidence="1 4">Belongs to the short-chain dehydrogenases/reductases (SDR) family.</text>
</comment>
<dbReference type="Gene3D" id="3.40.50.720">
    <property type="entry name" value="NAD(P)-binding Rossmann-like Domain"/>
    <property type="match status" value="1"/>
</dbReference>
<protein>
    <submittedName>
        <fullName evidence="5">Short-chain dehydrogenase/reductase family protein</fullName>
    </submittedName>
</protein>
<keyword evidence="6" id="KW-1185">Reference proteome</keyword>
<gene>
    <name evidence="5" type="ORF">V565_152160</name>
</gene>
<dbReference type="PRINTS" id="PR00081">
    <property type="entry name" value="GDHRDH"/>
</dbReference>
<dbReference type="PANTHER" id="PTHR44169">
    <property type="entry name" value="NADPH-DEPENDENT 1-ACYLDIHYDROXYACETONE PHOSPHATE REDUCTASE"/>
    <property type="match status" value="1"/>
</dbReference>
<reference evidence="5 6" key="1">
    <citation type="submission" date="2013-12" db="EMBL/GenBank/DDBJ databases">
        <authorList>
            <person name="Cubeta M."/>
            <person name="Pakala S."/>
            <person name="Fedorova N."/>
            <person name="Thomas E."/>
            <person name="Dean R."/>
            <person name="Jabaji S."/>
            <person name="Neate S."/>
            <person name="Toda T."/>
            <person name="Tavantzis S."/>
            <person name="Vilgalys R."/>
            <person name="Bharathan N."/>
            <person name="Pakala S."/>
            <person name="Losada L.S."/>
            <person name="Zafar N."/>
            <person name="Nierman W."/>
        </authorList>
    </citation>
    <scope>NUCLEOTIDE SEQUENCE [LARGE SCALE GENOMIC DNA]</scope>
    <source>
        <strain evidence="5 6">123E</strain>
    </source>
</reference>
<dbReference type="STRING" id="1423351.A0A074RL33"/>
<comment type="caution">
    <text evidence="5">The sequence shown here is derived from an EMBL/GenBank/DDBJ whole genome shotgun (WGS) entry which is preliminary data.</text>
</comment>
<dbReference type="InterPro" id="IPR036291">
    <property type="entry name" value="NAD(P)-bd_dom_sf"/>
</dbReference>
<dbReference type="PROSITE" id="PS00061">
    <property type="entry name" value="ADH_SHORT"/>
    <property type="match status" value="1"/>
</dbReference>
<evidence type="ECO:0000313" key="6">
    <source>
        <dbReference type="Proteomes" id="UP000027456"/>
    </source>
</evidence>
<evidence type="ECO:0000256" key="4">
    <source>
        <dbReference type="RuleBase" id="RU000363"/>
    </source>
</evidence>
<sequence>MDHSANPPVVLITGCSRRGIGHSLCEAFAARGCRVYASSRGLESAFANTSIRPLVMDVTSDESVRKAVEHVIREAGRVDIVVANAGIPCHGPVLDIPIKYASLAMDTNVLGVLRLAQATLPHMASRKQGTFVTVGSVVGHTTTPWSGVYAASKAATHAITETLQMEARALSPNIHVMLVVPAGIKSNIADNSTFQLPETSLYKAYLPSIAARLRVSQQPGASMPTATFANAVVQATLRKGGPPREFTYGAQTRLFTIMRWLPKGVALWYLWRRMAQFKS</sequence>
<dbReference type="PRINTS" id="PR00080">
    <property type="entry name" value="SDRFAMILY"/>
</dbReference>
<dbReference type="Proteomes" id="UP000027456">
    <property type="component" value="Unassembled WGS sequence"/>
</dbReference>
<dbReference type="HOGENOM" id="CLU_010194_2_9_1"/>
<organism evidence="5 6">
    <name type="scientific">Rhizoctonia solani 123E</name>
    <dbReference type="NCBI Taxonomy" id="1423351"/>
    <lineage>
        <taxon>Eukaryota</taxon>
        <taxon>Fungi</taxon>
        <taxon>Dikarya</taxon>
        <taxon>Basidiomycota</taxon>
        <taxon>Agaricomycotina</taxon>
        <taxon>Agaricomycetes</taxon>
        <taxon>Cantharellales</taxon>
        <taxon>Ceratobasidiaceae</taxon>
        <taxon>Rhizoctonia</taxon>
    </lineage>
</organism>
<evidence type="ECO:0000256" key="1">
    <source>
        <dbReference type="ARBA" id="ARBA00006484"/>
    </source>
</evidence>
<proteinExistence type="inferred from homology"/>
<dbReference type="InterPro" id="IPR002347">
    <property type="entry name" value="SDR_fam"/>
</dbReference>
<dbReference type="GO" id="GO:0016491">
    <property type="term" value="F:oxidoreductase activity"/>
    <property type="evidence" value="ECO:0007669"/>
    <property type="project" value="UniProtKB-KW"/>
</dbReference>
<evidence type="ECO:0000313" key="5">
    <source>
        <dbReference type="EMBL" id="KEP47534.1"/>
    </source>
</evidence>